<name>A0A1V3C720_9ACTN</name>
<protein>
    <submittedName>
        <fullName evidence="2">Uncharacterized protein</fullName>
    </submittedName>
</protein>
<evidence type="ECO:0000313" key="3">
    <source>
        <dbReference type="Proteomes" id="UP000189004"/>
    </source>
</evidence>
<comment type="caution">
    <text evidence="2">The sequence shown here is derived from an EMBL/GenBank/DDBJ whole genome shotgun (WGS) entry which is preliminary data.</text>
</comment>
<evidence type="ECO:0000256" key="1">
    <source>
        <dbReference type="SAM" id="Phobius"/>
    </source>
</evidence>
<reference evidence="3" key="1">
    <citation type="submission" date="2016-08" db="EMBL/GenBank/DDBJ databases">
        <authorList>
            <person name="Tokovenko B."/>
            <person name="Kalinowski J."/>
        </authorList>
    </citation>
    <scope>NUCLEOTIDE SEQUENCE [LARGE SCALE GENOMIC DNA]</scope>
    <source>
        <strain evidence="3">UTMC102</strain>
    </source>
</reference>
<keyword evidence="1" id="KW-0472">Membrane</keyword>
<feature type="transmembrane region" description="Helical" evidence="1">
    <location>
        <begin position="159"/>
        <end position="179"/>
    </location>
</feature>
<feature type="transmembrane region" description="Helical" evidence="1">
    <location>
        <begin position="52"/>
        <end position="74"/>
    </location>
</feature>
<dbReference type="EMBL" id="MCOK01000001">
    <property type="protein sequence ID" value="OOC56289.1"/>
    <property type="molecule type" value="Genomic_DNA"/>
</dbReference>
<keyword evidence="1" id="KW-0812">Transmembrane</keyword>
<proteinExistence type="predicted"/>
<keyword evidence="1" id="KW-1133">Transmembrane helix</keyword>
<dbReference type="AlphaFoldDB" id="A0A1V3C720"/>
<feature type="transmembrane region" description="Helical" evidence="1">
    <location>
        <begin position="126"/>
        <end position="147"/>
    </location>
</feature>
<keyword evidence="3" id="KW-1185">Reference proteome</keyword>
<dbReference type="STRING" id="501010.NOSIN_22710"/>
<dbReference type="Proteomes" id="UP000189004">
    <property type="component" value="Unassembled WGS sequence"/>
</dbReference>
<sequence length="196" mass="21481">MSRRRPPLFLRVQAYAQRSPRRYGVVAGVLCGVLFGCCMSVFPLFVYSSESVLTALLLGVPSGVFFGVLMGVFATRVAPEEPLPPDTGHARMREVRRLVRAGVPGADPVVNRIARDQARMLLAAPYWPRTQGALCLLSLVLNVAVLVDAHTGPGISGLRWLNLAGVALFAFLLFVLLPLTARRRRRARVFLGHFTT</sequence>
<gene>
    <name evidence="2" type="ORF">NOSIN_22710</name>
</gene>
<accession>A0A1V3C720</accession>
<feature type="transmembrane region" description="Helical" evidence="1">
    <location>
        <begin position="21"/>
        <end position="46"/>
    </location>
</feature>
<evidence type="ECO:0000313" key="2">
    <source>
        <dbReference type="EMBL" id="OOC56289.1"/>
    </source>
</evidence>
<organism evidence="2 3">
    <name type="scientific">Nocardiopsis sinuspersici</name>
    <dbReference type="NCBI Taxonomy" id="501010"/>
    <lineage>
        <taxon>Bacteria</taxon>
        <taxon>Bacillati</taxon>
        <taxon>Actinomycetota</taxon>
        <taxon>Actinomycetes</taxon>
        <taxon>Streptosporangiales</taxon>
        <taxon>Nocardiopsidaceae</taxon>
        <taxon>Nocardiopsis</taxon>
    </lineage>
</organism>